<keyword evidence="1" id="KW-0812">Transmembrane</keyword>
<reference evidence="2" key="1">
    <citation type="submission" date="2021-08" db="EMBL/GenBank/DDBJ databases">
        <title>Prevotella lacticifex sp. nov., isolated from rumen of cow.</title>
        <authorList>
            <person name="Shinkai T."/>
            <person name="Ikeyama N."/>
            <person name="Kumagai M."/>
            <person name="Ohmori H."/>
            <person name="Sakamoto M."/>
            <person name="Ohkuma M."/>
            <person name="Mitsumori M."/>
        </authorList>
    </citation>
    <scope>NUCLEOTIDE SEQUENCE</scope>
    <source>
        <strain evidence="2">JCM 8259</strain>
    </source>
</reference>
<sequence length="146" mass="17309">MKRSDTGKTFLDFDDINKILPNDFKLDAERHSRGVYRAANGNLISISNSRLYDKGALSWYYVYADRYFDLGVKYMIFTIGLCGIVVVPMDQIQNYKKGCYWKQGLRIGEKRYRFDIYKKENGYRFVNCSQVHQKYLDITPYFIPFN</sequence>
<gene>
    <name evidence="2" type="ORF">PRMUPPPA20_14610</name>
</gene>
<feature type="transmembrane region" description="Helical" evidence="1">
    <location>
        <begin position="67"/>
        <end position="87"/>
    </location>
</feature>
<keyword evidence="1" id="KW-0472">Membrane</keyword>
<evidence type="ECO:0000256" key="1">
    <source>
        <dbReference type="SAM" id="Phobius"/>
    </source>
</evidence>
<name>A0AA37I1F1_XYLRU</name>
<evidence type="ECO:0000313" key="2">
    <source>
        <dbReference type="EMBL" id="GJG33352.1"/>
    </source>
</evidence>
<organism evidence="2 3">
    <name type="scientific">Xylanibacter ruminicola</name>
    <name type="common">Prevotella ruminicola</name>
    <dbReference type="NCBI Taxonomy" id="839"/>
    <lineage>
        <taxon>Bacteria</taxon>
        <taxon>Pseudomonadati</taxon>
        <taxon>Bacteroidota</taxon>
        <taxon>Bacteroidia</taxon>
        <taxon>Bacteroidales</taxon>
        <taxon>Prevotellaceae</taxon>
        <taxon>Xylanibacter</taxon>
    </lineage>
</organism>
<dbReference type="RefSeq" id="WP_041385705.1">
    <property type="nucleotide sequence ID" value="NZ_BPTT01000001.1"/>
</dbReference>
<comment type="caution">
    <text evidence="2">The sequence shown here is derived from an EMBL/GenBank/DDBJ whole genome shotgun (WGS) entry which is preliminary data.</text>
</comment>
<dbReference type="EMBL" id="BPTT01000001">
    <property type="protein sequence ID" value="GJG33352.1"/>
    <property type="molecule type" value="Genomic_DNA"/>
</dbReference>
<keyword evidence="1" id="KW-1133">Transmembrane helix</keyword>
<proteinExistence type="predicted"/>
<dbReference type="Proteomes" id="UP000887097">
    <property type="component" value="Unassembled WGS sequence"/>
</dbReference>
<evidence type="ECO:0000313" key="3">
    <source>
        <dbReference type="Proteomes" id="UP000887097"/>
    </source>
</evidence>
<protein>
    <submittedName>
        <fullName evidence="2">Uncharacterized protein</fullName>
    </submittedName>
</protein>
<dbReference type="GeneID" id="31500500"/>
<accession>A0AA37I1F1</accession>
<dbReference type="AlphaFoldDB" id="A0AA37I1F1"/>